<evidence type="ECO:0000256" key="1">
    <source>
        <dbReference type="SAM" id="Phobius"/>
    </source>
</evidence>
<dbReference type="Pfam" id="PF09490">
    <property type="entry name" value="CbtA"/>
    <property type="match status" value="1"/>
</dbReference>
<name>A0A1N7G7U2_9NOCA</name>
<evidence type="ECO:0000313" key="3">
    <source>
        <dbReference type="Proteomes" id="UP000186218"/>
    </source>
</evidence>
<keyword evidence="1" id="KW-0812">Transmembrane</keyword>
<dbReference type="AlphaFoldDB" id="A0A1N7G7U2"/>
<evidence type="ECO:0000313" key="2">
    <source>
        <dbReference type="EMBL" id="SIS08673.1"/>
    </source>
</evidence>
<dbReference type="EMBL" id="FTNT01000007">
    <property type="protein sequence ID" value="SIS08673.1"/>
    <property type="molecule type" value="Genomic_DNA"/>
</dbReference>
<feature type="transmembrane region" description="Helical" evidence="1">
    <location>
        <begin position="248"/>
        <end position="269"/>
    </location>
</feature>
<feature type="transmembrane region" description="Helical" evidence="1">
    <location>
        <begin position="146"/>
        <end position="167"/>
    </location>
</feature>
<dbReference type="RefSeq" id="WP_076480114.1">
    <property type="nucleotide sequence ID" value="NZ_FTNT01000007.1"/>
</dbReference>
<organism evidence="2 3">
    <name type="scientific">Williamsia sterculiae</name>
    <dbReference type="NCBI Taxonomy" id="1344003"/>
    <lineage>
        <taxon>Bacteria</taxon>
        <taxon>Bacillati</taxon>
        <taxon>Actinomycetota</taxon>
        <taxon>Actinomycetes</taxon>
        <taxon>Mycobacteriales</taxon>
        <taxon>Nocardiaceae</taxon>
        <taxon>Williamsia</taxon>
    </lineage>
</organism>
<keyword evidence="1" id="KW-0472">Membrane</keyword>
<dbReference type="STRING" id="1344003.SAMN05445060_2581"/>
<dbReference type="OrthoDB" id="6851830at2"/>
<feature type="transmembrane region" description="Helical" evidence="1">
    <location>
        <begin position="9"/>
        <end position="28"/>
    </location>
</feature>
<dbReference type="InterPro" id="IPR012666">
    <property type="entry name" value="CbtA_put"/>
</dbReference>
<keyword evidence="1" id="KW-1133">Transmembrane helix</keyword>
<reference evidence="2 3" key="1">
    <citation type="submission" date="2017-01" db="EMBL/GenBank/DDBJ databases">
        <authorList>
            <person name="Mah S.A."/>
            <person name="Swanson W.J."/>
            <person name="Moy G.W."/>
            <person name="Vacquier V.D."/>
        </authorList>
    </citation>
    <scope>NUCLEOTIDE SEQUENCE [LARGE SCALE GENOMIC DNA]</scope>
    <source>
        <strain evidence="2 3">CPCC 203464</strain>
    </source>
</reference>
<accession>A0A1N7G7U2</accession>
<proteinExistence type="predicted"/>
<dbReference type="Proteomes" id="UP000186218">
    <property type="component" value="Unassembled WGS sequence"/>
</dbReference>
<sequence>MEIRIIGRGALAGLIAGVLAFVFAYIFAEPQIDKAIDYESGRDEAIDALNKAAGLPVGDAGPEVFSRGLQSTAGLATGIIGFSIAMGALVAVVYLILHGRFGIRPRTLGLLIAGFGFLGVYLVPFVRYPANPPAIGHEFTITTRGHLYLLMVLVSLVLLTAAVFLGVRLRARLGVFGASLVAALAFVVVAAAIMFAFPYLGNLRANVDAKDSFGFARSSTETPQPITDTSGRIVYPGFPADVLWNFRFASVAAQVVVWALIGLIFSTLVERFFRPRTTAGSDVAATAETTAVATH</sequence>
<gene>
    <name evidence="2" type="ORF">SAMN05445060_2581</name>
</gene>
<feature type="transmembrane region" description="Helical" evidence="1">
    <location>
        <begin position="108"/>
        <end position="126"/>
    </location>
</feature>
<feature type="transmembrane region" description="Helical" evidence="1">
    <location>
        <begin position="174"/>
        <end position="197"/>
    </location>
</feature>
<keyword evidence="3" id="KW-1185">Reference proteome</keyword>
<feature type="transmembrane region" description="Helical" evidence="1">
    <location>
        <begin position="73"/>
        <end position="96"/>
    </location>
</feature>
<protein>
    <submittedName>
        <fullName evidence="2">Probable cobalt transporter subunit (CbtA)</fullName>
    </submittedName>
</protein>